<dbReference type="Proteomes" id="UP000094527">
    <property type="component" value="Unassembled WGS sequence"/>
</dbReference>
<dbReference type="AlphaFoldDB" id="A0A1D2NDE5"/>
<gene>
    <name evidence="3" type="ORF">Ocin01_03441</name>
</gene>
<dbReference type="OrthoDB" id="10476396at2759"/>
<feature type="transmembrane region" description="Helical" evidence="1">
    <location>
        <begin position="6"/>
        <end position="26"/>
    </location>
</feature>
<dbReference type="InterPro" id="IPR036645">
    <property type="entry name" value="Elafin-like_sf"/>
</dbReference>
<evidence type="ECO:0000313" key="4">
    <source>
        <dbReference type="Proteomes" id="UP000094527"/>
    </source>
</evidence>
<comment type="caution">
    <text evidence="3">The sequence shown here is derived from an EMBL/GenBank/DDBJ whole genome shotgun (WGS) entry which is preliminary data.</text>
</comment>
<evidence type="ECO:0000313" key="3">
    <source>
        <dbReference type="EMBL" id="ODN03251.1"/>
    </source>
</evidence>
<evidence type="ECO:0000256" key="1">
    <source>
        <dbReference type="SAM" id="Phobius"/>
    </source>
</evidence>
<dbReference type="Gene3D" id="4.10.75.10">
    <property type="entry name" value="Elafin-like"/>
    <property type="match status" value="1"/>
</dbReference>
<feature type="non-terminal residue" evidence="3">
    <location>
        <position position="155"/>
    </location>
</feature>
<dbReference type="Pfam" id="PF00095">
    <property type="entry name" value="WAP"/>
    <property type="match status" value="1"/>
</dbReference>
<dbReference type="GO" id="GO:0005576">
    <property type="term" value="C:extracellular region"/>
    <property type="evidence" value="ECO:0007669"/>
    <property type="project" value="InterPro"/>
</dbReference>
<reference evidence="3 4" key="1">
    <citation type="journal article" date="2016" name="Genome Biol. Evol.">
        <title>Gene Family Evolution Reflects Adaptation to Soil Environmental Stressors in the Genome of the Collembolan Orchesella cincta.</title>
        <authorList>
            <person name="Faddeeva-Vakhrusheva A."/>
            <person name="Derks M.F."/>
            <person name="Anvar S.Y."/>
            <person name="Agamennone V."/>
            <person name="Suring W."/>
            <person name="Smit S."/>
            <person name="van Straalen N.M."/>
            <person name="Roelofs D."/>
        </authorList>
    </citation>
    <scope>NUCLEOTIDE SEQUENCE [LARGE SCALE GENOMIC DNA]</scope>
    <source>
        <tissue evidence="3">Mixed pool</tissue>
    </source>
</reference>
<dbReference type="GO" id="GO:0030414">
    <property type="term" value="F:peptidase inhibitor activity"/>
    <property type="evidence" value="ECO:0007669"/>
    <property type="project" value="InterPro"/>
</dbReference>
<keyword evidence="1" id="KW-1133">Transmembrane helix</keyword>
<feature type="domain" description="WAP" evidence="2">
    <location>
        <begin position="86"/>
        <end position="140"/>
    </location>
</feature>
<keyword evidence="1" id="KW-0472">Membrane</keyword>
<organism evidence="3 4">
    <name type="scientific">Orchesella cincta</name>
    <name type="common">Springtail</name>
    <name type="synonym">Podura cincta</name>
    <dbReference type="NCBI Taxonomy" id="48709"/>
    <lineage>
        <taxon>Eukaryota</taxon>
        <taxon>Metazoa</taxon>
        <taxon>Ecdysozoa</taxon>
        <taxon>Arthropoda</taxon>
        <taxon>Hexapoda</taxon>
        <taxon>Collembola</taxon>
        <taxon>Entomobryomorpha</taxon>
        <taxon>Entomobryoidea</taxon>
        <taxon>Orchesellidae</taxon>
        <taxon>Orchesellinae</taxon>
        <taxon>Orchesella</taxon>
    </lineage>
</organism>
<evidence type="ECO:0000259" key="2">
    <source>
        <dbReference type="PROSITE" id="PS51390"/>
    </source>
</evidence>
<keyword evidence="1" id="KW-0812">Transmembrane</keyword>
<dbReference type="EMBL" id="LJIJ01000081">
    <property type="protein sequence ID" value="ODN03251.1"/>
    <property type="molecule type" value="Genomic_DNA"/>
</dbReference>
<proteinExistence type="predicted"/>
<sequence>MNKLRVISNGIVVTILLIVLGEYGVAQMGNRQMRPFQQMGPGNRRPKVAPIMCSHDTLMIYQDCRMCVCPRPNRVAKCFPKSCDLRTKDSGQCPAALLRMDDSKVCALNQFAGCKIDSDCPGPQLCCFDFCGSARCQNPVPLDIISGFPHKGRGY</sequence>
<name>A0A1D2NDE5_ORCCI</name>
<keyword evidence="4" id="KW-1185">Reference proteome</keyword>
<dbReference type="OMA" id="SCDLRTK"/>
<protein>
    <submittedName>
        <fullName evidence="3">Anosmin-1</fullName>
    </submittedName>
</protein>
<dbReference type="InterPro" id="IPR008197">
    <property type="entry name" value="WAP_dom"/>
</dbReference>
<dbReference type="SUPFAM" id="SSF57256">
    <property type="entry name" value="Elafin-like"/>
    <property type="match status" value="1"/>
</dbReference>
<dbReference type="PROSITE" id="PS51390">
    <property type="entry name" value="WAP"/>
    <property type="match status" value="1"/>
</dbReference>
<accession>A0A1D2NDE5</accession>
<dbReference type="SMART" id="SM00217">
    <property type="entry name" value="WAP"/>
    <property type="match status" value="1"/>
</dbReference>